<protein>
    <submittedName>
        <fullName evidence="1">Uncharacterized protein</fullName>
    </submittedName>
</protein>
<dbReference type="Proteomes" id="UP000324222">
    <property type="component" value="Unassembled WGS sequence"/>
</dbReference>
<reference evidence="1 2" key="1">
    <citation type="submission" date="2019-05" db="EMBL/GenBank/DDBJ databases">
        <title>Another draft genome of Portunus trituberculatus and its Hox gene families provides insights of decapod evolution.</title>
        <authorList>
            <person name="Jeong J.-H."/>
            <person name="Song I."/>
            <person name="Kim S."/>
            <person name="Choi T."/>
            <person name="Kim D."/>
            <person name="Ryu S."/>
            <person name="Kim W."/>
        </authorList>
    </citation>
    <scope>NUCLEOTIDE SEQUENCE [LARGE SCALE GENOMIC DNA]</scope>
    <source>
        <tissue evidence="1">Muscle</tissue>
    </source>
</reference>
<keyword evidence="2" id="KW-1185">Reference proteome</keyword>
<gene>
    <name evidence="1" type="ORF">E2C01_036497</name>
</gene>
<comment type="caution">
    <text evidence="1">The sequence shown here is derived from an EMBL/GenBank/DDBJ whole genome shotgun (WGS) entry which is preliminary data.</text>
</comment>
<accession>A0A5B7FC34</accession>
<sequence>MEIQNRFQSLPGKAELNRRRVLAGSFSPPQHQHTRSADTRITIPGKVLVNTAALKEETLHPESTLINAERGRGFVEIASGNYAFTRETMVHTCGSEMSTAAAPCLLEVAEGTVQASRALSETAELPCKRSTFLKRYQCRRVMLDGSWEIQCGLRGTLKGLRGVLAPFQEMNVAESMLCLKQGSNAADSYSLHGDSSRFTRRREGVSVK</sequence>
<proteinExistence type="predicted"/>
<name>A0A5B7FC34_PORTR</name>
<organism evidence="1 2">
    <name type="scientific">Portunus trituberculatus</name>
    <name type="common">Swimming crab</name>
    <name type="synonym">Neptunus trituberculatus</name>
    <dbReference type="NCBI Taxonomy" id="210409"/>
    <lineage>
        <taxon>Eukaryota</taxon>
        <taxon>Metazoa</taxon>
        <taxon>Ecdysozoa</taxon>
        <taxon>Arthropoda</taxon>
        <taxon>Crustacea</taxon>
        <taxon>Multicrustacea</taxon>
        <taxon>Malacostraca</taxon>
        <taxon>Eumalacostraca</taxon>
        <taxon>Eucarida</taxon>
        <taxon>Decapoda</taxon>
        <taxon>Pleocyemata</taxon>
        <taxon>Brachyura</taxon>
        <taxon>Eubrachyura</taxon>
        <taxon>Portunoidea</taxon>
        <taxon>Portunidae</taxon>
        <taxon>Portuninae</taxon>
        <taxon>Portunus</taxon>
    </lineage>
</organism>
<dbReference type="EMBL" id="VSRR010005598">
    <property type="protein sequence ID" value="MPC42866.1"/>
    <property type="molecule type" value="Genomic_DNA"/>
</dbReference>
<evidence type="ECO:0000313" key="1">
    <source>
        <dbReference type="EMBL" id="MPC42866.1"/>
    </source>
</evidence>
<evidence type="ECO:0000313" key="2">
    <source>
        <dbReference type="Proteomes" id="UP000324222"/>
    </source>
</evidence>
<dbReference type="AlphaFoldDB" id="A0A5B7FC34"/>